<dbReference type="Proteomes" id="UP001596157">
    <property type="component" value="Unassembled WGS sequence"/>
</dbReference>
<dbReference type="InterPro" id="IPR006015">
    <property type="entry name" value="Universal_stress_UspA"/>
</dbReference>
<protein>
    <submittedName>
        <fullName evidence="3">Universal stress protein</fullName>
    </submittedName>
</protein>
<dbReference type="Pfam" id="PF00582">
    <property type="entry name" value="Usp"/>
    <property type="match status" value="2"/>
</dbReference>
<dbReference type="PANTHER" id="PTHR46268">
    <property type="entry name" value="STRESS RESPONSE PROTEIN NHAX"/>
    <property type="match status" value="1"/>
</dbReference>
<keyword evidence="4" id="KW-1185">Reference proteome</keyword>
<evidence type="ECO:0000313" key="4">
    <source>
        <dbReference type="Proteomes" id="UP001596157"/>
    </source>
</evidence>
<feature type="domain" description="UspA" evidence="2">
    <location>
        <begin position="2"/>
        <end position="140"/>
    </location>
</feature>
<dbReference type="Gene3D" id="3.40.50.620">
    <property type="entry name" value="HUPs"/>
    <property type="match status" value="2"/>
</dbReference>
<feature type="domain" description="UspA" evidence="2">
    <location>
        <begin position="149"/>
        <end position="285"/>
    </location>
</feature>
<accession>A0ABW0EW46</accession>
<proteinExistence type="inferred from homology"/>
<dbReference type="PRINTS" id="PR01438">
    <property type="entry name" value="UNVRSLSTRESS"/>
</dbReference>
<dbReference type="EMBL" id="JBHSKF010000026">
    <property type="protein sequence ID" value="MFC5291302.1"/>
    <property type="molecule type" value="Genomic_DNA"/>
</dbReference>
<name>A0ABW0EW46_9PSEU</name>
<dbReference type="PANTHER" id="PTHR46268:SF6">
    <property type="entry name" value="UNIVERSAL STRESS PROTEIN UP12"/>
    <property type="match status" value="1"/>
</dbReference>
<dbReference type="InterPro" id="IPR006016">
    <property type="entry name" value="UspA"/>
</dbReference>
<reference evidence="4" key="1">
    <citation type="journal article" date="2019" name="Int. J. Syst. Evol. Microbiol.">
        <title>The Global Catalogue of Microorganisms (GCM) 10K type strain sequencing project: providing services to taxonomists for standard genome sequencing and annotation.</title>
        <authorList>
            <consortium name="The Broad Institute Genomics Platform"/>
            <consortium name="The Broad Institute Genome Sequencing Center for Infectious Disease"/>
            <person name="Wu L."/>
            <person name="Ma J."/>
        </authorList>
    </citation>
    <scope>NUCLEOTIDE SEQUENCE [LARGE SCALE GENOMIC DNA]</scope>
    <source>
        <strain evidence="4">CCUG 59778</strain>
    </source>
</reference>
<gene>
    <name evidence="3" type="ORF">ACFPM7_29995</name>
</gene>
<comment type="similarity">
    <text evidence="1">Belongs to the universal stress protein A family.</text>
</comment>
<organism evidence="3 4">
    <name type="scientific">Actinokineospora guangxiensis</name>
    <dbReference type="NCBI Taxonomy" id="1490288"/>
    <lineage>
        <taxon>Bacteria</taxon>
        <taxon>Bacillati</taxon>
        <taxon>Actinomycetota</taxon>
        <taxon>Actinomycetes</taxon>
        <taxon>Pseudonocardiales</taxon>
        <taxon>Pseudonocardiaceae</taxon>
        <taxon>Actinokineospora</taxon>
    </lineage>
</organism>
<evidence type="ECO:0000313" key="3">
    <source>
        <dbReference type="EMBL" id="MFC5291302.1"/>
    </source>
</evidence>
<comment type="caution">
    <text evidence="3">The sequence shown here is derived from an EMBL/GenBank/DDBJ whole genome shotgun (WGS) entry which is preliminary data.</text>
</comment>
<evidence type="ECO:0000256" key="1">
    <source>
        <dbReference type="ARBA" id="ARBA00008791"/>
    </source>
</evidence>
<evidence type="ECO:0000259" key="2">
    <source>
        <dbReference type="Pfam" id="PF00582"/>
    </source>
</evidence>
<dbReference type="SUPFAM" id="SSF52402">
    <property type="entry name" value="Adenine nucleotide alpha hydrolases-like"/>
    <property type="match status" value="2"/>
</dbReference>
<dbReference type="RefSeq" id="WP_378251219.1">
    <property type="nucleotide sequence ID" value="NZ_JBHSKF010000026.1"/>
</dbReference>
<dbReference type="InterPro" id="IPR014729">
    <property type="entry name" value="Rossmann-like_a/b/a_fold"/>
</dbReference>
<sequence length="287" mass="30077">MNQVIAAVDGSATALDAARWAAREAAPRGLPLRLLHVYPPPPPRLRTAAAVDGRWATAMAEQADRVLAEASAAARAAVPGIDPVLDQRVGVPSRVLIELSERAHALVLGNRGLGGFRGLLAGSLALALAAHAHSPVVVVRGSAPEQAPVVVGVDHTPAADGVLAFAFDEAAHRRVPLRAVHTWLDIEYFGGAVPLPYLVDWEGIQQEEDTVLAERLARWTEKYPDVPVTRRVARGRAAGALVGDSEGAQLLVVGSHFHNPFAGVTAGATAQAVLHHSSCPVAVVPVR</sequence>